<protein>
    <recommendedName>
        <fullName evidence="4">HIRA-interacting protein 3</fullName>
    </recommendedName>
</protein>
<gene>
    <name evidence="2" type="ORF">RF11_09792</name>
</gene>
<evidence type="ECO:0000256" key="1">
    <source>
        <dbReference type="SAM" id="MobiDB-lite"/>
    </source>
</evidence>
<feature type="region of interest" description="Disordered" evidence="1">
    <location>
        <begin position="1"/>
        <end position="60"/>
    </location>
</feature>
<dbReference type="Proteomes" id="UP000031668">
    <property type="component" value="Unassembled WGS sequence"/>
</dbReference>
<name>A0A0C2J604_THEKT</name>
<feature type="compositionally biased region" description="Basic and acidic residues" evidence="1">
    <location>
        <begin position="20"/>
        <end position="32"/>
    </location>
</feature>
<comment type="caution">
    <text evidence="2">The sequence shown here is derived from an EMBL/GenBank/DDBJ whole genome shotgun (WGS) entry which is preliminary data.</text>
</comment>
<accession>A0A0C2J604</accession>
<proteinExistence type="predicted"/>
<keyword evidence="3" id="KW-1185">Reference proteome</keyword>
<dbReference type="AlphaFoldDB" id="A0A0C2J604"/>
<dbReference type="OMA" id="AHILAHN"/>
<evidence type="ECO:0000313" key="2">
    <source>
        <dbReference type="EMBL" id="KII73204.1"/>
    </source>
</evidence>
<reference evidence="2 3" key="1">
    <citation type="journal article" date="2014" name="Genome Biol. Evol.">
        <title>The genome of the myxosporean Thelohanellus kitauei shows adaptations to nutrient acquisition within its fish host.</title>
        <authorList>
            <person name="Yang Y."/>
            <person name="Xiong J."/>
            <person name="Zhou Z."/>
            <person name="Huo F."/>
            <person name="Miao W."/>
            <person name="Ran C."/>
            <person name="Liu Y."/>
            <person name="Zhang J."/>
            <person name="Feng J."/>
            <person name="Wang M."/>
            <person name="Wang M."/>
            <person name="Wang L."/>
            <person name="Yao B."/>
        </authorList>
    </citation>
    <scope>NUCLEOTIDE SEQUENCE [LARGE SCALE GENOMIC DNA]</scope>
    <source>
        <strain evidence="2">Wuqing</strain>
    </source>
</reference>
<organism evidence="2 3">
    <name type="scientific">Thelohanellus kitauei</name>
    <name type="common">Myxosporean</name>
    <dbReference type="NCBI Taxonomy" id="669202"/>
    <lineage>
        <taxon>Eukaryota</taxon>
        <taxon>Metazoa</taxon>
        <taxon>Cnidaria</taxon>
        <taxon>Myxozoa</taxon>
        <taxon>Myxosporea</taxon>
        <taxon>Bivalvulida</taxon>
        <taxon>Platysporina</taxon>
        <taxon>Myxobolidae</taxon>
        <taxon>Thelohanellus</taxon>
    </lineage>
</organism>
<feature type="compositionally biased region" description="Basic residues" evidence="1">
    <location>
        <begin position="33"/>
        <end position="48"/>
    </location>
</feature>
<evidence type="ECO:0000313" key="3">
    <source>
        <dbReference type="Proteomes" id="UP000031668"/>
    </source>
</evidence>
<dbReference type="EMBL" id="JWZT01000923">
    <property type="protein sequence ID" value="KII73204.1"/>
    <property type="molecule type" value="Genomic_DNA"/>
</dbReference>
<evidence type="ECO:0008006" key="4">
    <source>
        <dbReference type="Google" id="ProtNLM"/>
    </source>
</evidence>
<sequence>MSKNPSPDIDLNDTSSDTSFEEKIDDIPSSKERKTKGKSKARKTKGKSTKNDTYDCSEPTQMKAKEAIKTKPDSCPKIENIKKSNGQGTKTTKSCSKIDYYKKCISLLGIRLNYGRFFDGCQSDDEKIMKLVDRIKAAGIEGRPTFDACKKRRKSLALENELDELDQNVILDSKSRKRKSRDTNKV</sequence>
<dbReference type="OrthoDB" id="552755at2759"/>